<keyword evidence="1" id="KW-0812">Transmembrane</keyword>
<comment type="caution">
    <text evidence="2">The sequence shown here is derived from an EMBL/GenBank/DDBJ whole genome shotgun (WGS) entry which is preliminary data.</text>
</comment>
<evidence type="ECO:0000256" key="1">
    <source>
        <dbReference type="SAM" id="Phobius"/>
    </source>
</evidence>
<name>A0A940PGL4_9ENTE</name>
<dbReference type="Proteomes" id="UP000674938">
    <property type="component" value="Unassembled WGS sequence"/>
</dbReference>
<sequence length="57" mass="6478">MKEQELKKVIIRGSLGLILVGSVVAVIGFSLSGFNFDKFRSDDKKWHQVITVPRNFK</sequence>
<proteinExistence type="predicted"/>
<evidence type="ECO:0000313" key="3">
    <source>
        <dbReference type="Proteomes" id="UP000674938"/>
    </source>
</evidence>
<dbReference type="EMBL" id="JAEEGA010000014">
    <property type="protein sequence ID" value="MBP1043176.1"/>
    <property type="molecule type" value="Genomic_DNA"/>
</dbReference>
<reference evidence="2" key="1">
    <citation type="submission" date="2020-12" db="EMBL/GenBank/DDBJ databases">
        <title>Vagococcus allomyrinae sp. nov. and Enterococcus lavae sp. nov., isolated from the larvae of Allomyrina dichotoma.</title>
        <authorList>
            <person name="Lee S.D."/>
        </authorList>
    </citation>
    <scope>NUCLEOTIDE SEQUENCE</scope>
    <source>
        <strain evidence="2">BWB3-3</strain>
    </source>
</reference>
<keyword evidence="3" id="KW-1185">Reference proteome</keyword>
<organism evidence="2 3">
    <name type="scientific">Vagococcus allomyrinae</name>
    <dbReference type="NCBI Taxonomy" id="2794353"/>
    <lineage>
        <taxon>Bacteria</taxon>
        <taxon>Bacillati</taxon>
        <taxon>Bacillota</taxon>
        <taxon>Bacilli</taxon>
        <taxon>Lactobacillales</taxon>
        <taxon>Enterococcaceae</taxon>
        <taxon>Vagococcus</taxon>
    </lineage>
</organism>
<accession>A0A940PGL4</accession>
<protein>
    <submittedName>
        <fullName evidence="2">Uncharacterized protein</fullName>
    </submittedName>
</protein>
<dbReference type="AlphaFoldDB" id="A0A940PGL4"/>
<evidence type="ECO:0000313" key="2">
    <source>
        <dbReference type="EMBL" id="MBP1043176.1"/>
    </source>
</evidence>
<keyword evidence="1" id="KW-0472">Membrane</keyword>
<feature type="transmembrane region" description="Helical" evidence="1">
    <location>
        <begin position="9"/>
        <end position="31"/>
    </location>
</feature>
<keyword evidence="1" id="KW-1133">Transmembrane helix</keyword>
<gene>
    <name evidence="2" type="ORF">I6N95_19335</name>
</gene>
<dbReference type="RefSeq" id="WP_209530982.1">
    <property type="nucleotide sequence ID" value="NZ_JAEEGA010000014.1"/>
</dbReference>